<evidence type="ECO:0000313" key="6">
    <source>
        <dbReference type="Proteomes" id="UP000663829"/>
    </source>
</evidence>
<dbReference type="Proteomes" id="UP000663829">
    <property type="component" value="Unassembled WGS sequence"/>
</dbReference>
<dbReference type="Proteomes" id="UP000677228">
    <property type="component" value="Unassembled WGS sequence"/>
</dbReference>
<evidence type="ECO:0000313" key="2">
    <source>
        <dbReference type="EMBL" id="CAF1386742.1"/>
    </source>
</evidence>
<comment type="caution">
    <text evidence="3">The sequence shown here is derived from an EMBL/GenBank/DDBJ whole genome shotgun (WGS) entry which is preliminary data.</text>
</comment>
<dbReference type="InterPro" id="IPR004875">
    <property type="entry name" value="DDE_SF_endonuclease_dom"/>
</dbReference>
<accession>A0A815WY30</accession>
<dbReference type="EMBL" id="CAJNOQ010027044">
    <property type="protein sequence ID" value="CAF1550438.1"/>
    <property type="molecule type" value="Genomic_DNA"/>
</dbReference>
<gene>
    <name evidence="3" type="ORF">GPM918_LOCUS39174</name>
    <name evidence="2" type="ORF">OVA965_LOCUS32368</name>
    <name evidence="5" type="ORF">SRO942_LOCUS40030</name>
    <name evidence="4" type="ORF">TMI583_LOCUS33225</name>
</gene>
<protein>
    <recommendedName>
        <fullName evidence="1">DDE-1 domain-containing protein</fullName>
    </recommendedName>
</protein>
<dbReference type="EMBL" id="CAJOBA010046877">
    <property type="protein sequence ID" value="CAF4194589.1"/>
    <property type="molecule type" value="Genomic_DNA"/>
</dbReference>
<reference evidence="3" key="1">
    <citation type="submission" date="2021-02" db="EMBL/GenBank/DDBJ databases">
        <authorList>
            <person name="Nowell W R."/>
        </authorList>
    </citation>
    <scope>NUCLEOTIDE SEQUENCE</scope>
</reference>
<feature type="domain" description="DDE-1" evidence="1">
    <location>
        <begin position="74"/>
        <end position="159"/>
    </location>
</feature>
<name>A0A815WY30_9BILA</name>
<evidence type="ECO:0000259" key="1">
    <source>
        <dbReference type="Pfam" id="PF03184"/>
    </source>
</evidence>
<dbReference type="Pfam" id="PF03184">
    <property type="entry name" value="DDE_1"/>
    <property type="match status" value="1"/>
</dbReference>
<proteinExistence type="predicted"/>
<evidence type="ECO:0000313" key="4">
    <source>
        <dbReference type="EMBL" id="CAF4194589.1"/>
    </source>
</evidence>
<dbReference type="EMBL" id="CAJNOK010025177">
    <property type="protein sequence ID" value="CAF1386742.1"/>
    <property type="molecule type" value="Genomic_DNA"/>
</dbReference>
<evidence type="ECO:0000313" key="3">
    <source>
        <dbReference type="EMBL" id="CAF1550438.1"/>
    </source>
</evidence>
<evidence type="ECO:0000313" key="5">
    <source>
        <dbReference type="EMBL" id="CAF4411447.1"/>
    </source>
</evidence>
<dbReference type="GO" id="GO:0003676">
    <property type="term" value="F:nucleic acid binding"/>
    <property type="evidence" value="ECO:0007669"/>
    <property type="project" value="InterPro"/>
</dbReference>
<dbReference type="Proteomes" id="UP000681722">
    <property type="component" value="Unassembled WGS sequence"/>
</dbReference>
<organism evidence="3 6">
    <name type="scientific">Didymodactylos carnosus</name>
    <dbReference type="NCBI Taxonomy" id="1234261"/>
    <lineage>
        <taxon>Eukaryota</taxon>
        <taxon>Metazoa</taxon>
        <taxon>Spiralia</taxon>
        <taxon>Gnathifera</taxon>
        <taxon>Rotifera</taxon>
        <taxon>Eurotatoria</taxon>
        <taxon>Bdelloidea</taxon>
        <taxon>Philodinida</taxon>
        <taxon>Philodinidae</taxon>
        <taxon>Didymodactylos</taxon>
    </lineage>
</organism>
<dbReference type="EMBL" id="CAJOBC010092724">
    <property type="protein sequence ID" value="CAF4411447.1"/>
    <property type="molecule type" value="Genomic_DNA"/>
</dbReference>
<dbReference type="AlphaFoldDB" id="A0A815WY30"/>
<dbReference type="Proteomes" id="UP000682733">
    <property type="component" value="Unassembled WGS sequence"/>
</dbReference>
<dbReference type="OrthoDB" id="10055707at2759"/>
<keyword evidence="6" id="KW-1185">Reference proteome</keyword>
<feature type="non-terminal residue" evidence="3">
    <location>
        <position position="166"/>
    </location>
</feature>
<sequence length="166" mass="18710">SVFSILEKFDEATRKQWFQFLKGELTKLNLFDKPAQIFNCDETGFADKTKGEWVIVNSSVRHQFELNGGTGKNYTTALIAVSAAGQLLPPFIIYAGKHIMSSWCTGGPDGTHYAVTPKGWIDAERYEYWFEQVFIASTAHINRPLLLIVDGHTVHISLKLIELMSK</sequence>